<reference evidence="8 9" key="1">
    <citation type="submission" date="2016-01" db="EMBL/GenBank/DDBJ databases">
        <title>Use of Whole Genome Sequencing to ascertain that Brevibacterium massiliense (Roux, Raoult 2009) is a later heterotypic synonym of Brevibacterium ravenspurgense (Mages 2008).</title>
        <authorList>
            <person name="Bernier A.-M."/>
            <person name="Burdz T."/>
            <person name="Huynh C."/>
            <person name="Pachecho A.L."/>
            <person name="Wiebe D."/>
            <person name="Bonner C."/>
            <person name="Bernard K."/>
        </authorList>
    </citation>
    <scope>NUCLEOTIDE SEQUENCE [LARGE SCALE GENOMIC DNA]</scope>
    <source>
        <strain evidence="8 9">CCUG56047</strain>
    </source>
</reference>
<gene>
    <name evidence="8" type="ORF">Bravens_00594</name>
</gene>
<organism evidence="8 9">
    <name type="scientific">Brevibacterium ravenspurgense</name>
    <dbReference type="NCBI Taxonomy" id="479117"/>
    <lineage>
        <taxon>Bacteria</taxon>
        <taxon>Bacillati</taxon>
        <taxon>Actinomycetota</taxon>
        <taxon>Actinomycetes</taxon>
        <taxon>Micrococcales</taxon>
        <taxon>Brevibacteriaceae</taxon>
        <taxon>Brevibacterium</taxon>
    </lineage>
</organism>
<dbReference type="RefSeq" id="WP_062020155.1">
    <property type="nucleotide sequence ID" value="NZ_LQQC01000007.1"/>
</dbReference>
<keyword evidence="2" id="KW-1003">Cell membrane</keyword>
<accession>A0A150HAI6</accession>
<dbReference type="PANTHER" id="PTHR35007:SF4">
    <property type="entry name" value="CONSERVED TRANSMEMBRANE PROTEIN-RELATED"/>
    <property type="match status" value="1"/>
</dbReference>
<keyword evidence="3 6" id="KW-0812">Transmembrane</keyword>
<evidence type="ECO:0000256" key="3">
    <source>
        <dbReference type="ARBA" id="ARBA00022692"/>
    </source>
</evidence>
<keyword evidence="5 6" id="KW-0472">Membrane</keyword>
<dbReference type="AlphaFoldDB" id="A0A150HAI6"/>
<evidence type="ECO:0000259" key="7">
    <source>
        <dbReference type="Pfam" id="PF00482"/>
    </source>
</evidence>
<dbReference type="PANTHER" id="PTHR35007">
    <property type="entry name" value="INTEGRAL MEMBRANE PROTEIN-RELATED"/>
    <property type="match status" value="1"/>
</dbReference>
<evidence type="ECO:0000256" key="4">
    <source>
        <dbReference type="ARBA" id="ARBA00022989"/>
    </source>
</evidence>
<evidence type="ECO:0000256" key="5">
    <source>
        <dbReference type="ARBA" id="ARBA00023136"/>
    </source>
</evidence>
<evidence type="ECO:0000313" key="8">
    <source>
        <dbReference type="EMBL" id="KXZ59041.1"/>
    </source>
</evidence>
<sequence length="240" mass="24996">MIVLAALLAAAAAGLWVWDPAERRLNKLLPRDDSDGPRTRAGDGLQGLVRRFRKSDAADDEHVAAAIAVIDRAAELLRVGAAPAAVLEHLSKLPGPEDLQAALATAARSAELGSAPHQAISAQAEGLPAQSKDILLHMASVWFVAESAGAPAANLLERFAKTARMQTDSARERAIALAGPQSTVKVLTALPLLSLGLAVLIGADPAELLTSVPGAVSCVSGAVLLVVGRLWMRRMLKRAL</sequence>
<evidence type="ECO:0000256" key="6">
    <source>
        <dbReference type="SAM" id="Phobius"/>
    </source>
</evidence>
<evidence type="ECO:0000256" key="1">
    <source>
        <dbReference type="ARBA" id="ARBA00004651"/>
    </source>
</evidence>
<dbReference type="PATRIC" id="fig|479117.4.peg.596"/>
<proteinExistence type="predicted"/>
<keyword evidence="9" id="KW-1185">Reference proteome</keyword>
<dbReference type="InterPro" id="IPR018076">
    <property type="entry name" value="T2SS_GspF_dom"/>
</dbReference>
<evidence type="ECO:0000313" key="9">
    <source>
        <dbReference type="Proteomes" id="UP000243589"/>
    </source>
</evidence>
<dbReference type="Proteomes" id="UP000243589">
    <property type="component" value="Unassembled WGS sequence"/>
</dbReference>
<feature type="transmembrane region" description="Helical" evidence="6">
    <location>
        <begin position="134"/>
        <end position="156"/>
    </location>
</feature>
<comment type="subcellular location">
    <subcellularLocation>
        <location evidence="1">Cell membrane</location>
        <topology evidence="1">Multi-pass membrane protein</topology>
    </subcellularLocation>
</comment>
<comment type="caution">
    <text evidence="8">The sequence shown here is derived from an EMBL/GenBank/DDBJ whole genome shotgun (WGS) entry which is preliminary data.</text>
</comment>
<protein>
    <submittedName>
        <fullName evidence="8">Bacterial type II secretion system protein F domain protein</fullName>
    </submittedName>
</protein>
<name>A0A150HAI6_9MICO</name>
<dbReference type="EMBL" id="LQQC01000007">
    <property type="protein sequence ID" value="KXZ59041.1"/>
    <property type="molecule type" value="Genomic_DNA"/>
</dbReference>
<feature type="transmembrane region" description="Helical" evidence="6">
    <location>
        <begin position="209"/>
        <end position="232"/>
    </location>
</feature>
<feature type="transmembrane region" description="Helical" evidence="6">
    <location>
        <begin position="183"/>
        <end position="203"/>
    </location>
</feature>
<evidence type="ECO:0000256" key="2">
    <source>
        <dbReference type="ARBA" id="ARBA00022475"/>
    </source>
</evidence>
<dbReference type="Pfam" id="PF00482">
    <property type="entry name" value="T2SSF"/>
    <property type="match status" value="1"/>
</dbReference>
<keyword evidence="4 6" id="KW-1133">Transmembrane helix</keyword>
<feature type="domain" description="Type II secretion system protein GspF" evidence="7">
    <location>
        <begin position="71"/>
        <end position="196"/>
    </location>
</feature>
<dbReference type="GO" id="GO:0005886">
    <property type="term" value="C:plasma membrane"/>
    <property type="evidence" value="ECO:0007669"/>
    <property type="project" value="UniProtKB-SubCell"/>
</dbReference>